<evidence type="ECO:0000259" key="3">
    <source>
        <dbReference type="Pfam" id="PF16344"/>
    </source>
</evidence>
<dbReference type="InterPro" id="IPR006860">
    <property type="entry name" value="FecR"/>
</dbReference>
<dbReference type="Pfam" id="PF16344">
    <property type="entry name" value="FecR_C"/>
    <property type="match status" value="1"/>
</dbReference>
<feature type="transmembrane region" description="Helical" evidence="1">
    <location>
        <begin position="89"/>
        <end position="106"/>
    </location>
</feature>
<dbReference type="GO" id="GO:0016989">
    <property type="term" value="F:sigma factor antagonist activity"/>
    <property type="evidence" value="ECO:0007669"/>
    <property type="project" value="TreeGrafter"/>
</dbReference>
<name>A0A1T5NP52_9BACT</name>
<evidence type="ECO:0000259" key="2">
    <source>
        <dbReference type="Pfam" id="PF04773"/>
    </source>
</evidence>
<keyword evidence="1" id="KW-0472">Membrane</keyword>
<gene>
    <name evidence="4" type="ORF">SAMN05660461_2385</name>
</gene>
<protein>
    <submittedName>
        <fullName evidence="4">FecR family protein</fullName>
    </submittedName>
</protein>
<dbReference type="PANTHER" id="PTHR30273:SF2">
    <property type="entry name" value="PROTEIN FECR"/>
    <property type="match status" value="1"/>
</dbReference>
<keyword evidence="1" id="KW-1133">Transmembrane helix</keyword>
<evidence type="ECO:0000256" key="1">
    <source>
        <dbReference type="SAM" id="Phobius"/>
    </source>
</evidence>
<dbReference type="Pfam" id="PF04773">
    <property type="entry name" value="FecR"/>
    <property type="match status" value="1"/>
</dbReference>
<dbReference type="PANTHER" id="PTHR30273">
    <property type="entry name" value="PERIPLASMIC SIGNAL SENSOR AND SIGMA FACTOR ACTIVATOR FECR-RELATED"/>
    <property type="match status" value="1"/>
</dbReference>
<feature type="domain" description="Protein FecR C-terminal" evidence="3">
    <location>
        <begin position="319"/>
        <end position="385"/>
    </location>
</feature>
<dbReference type="AlphaFoldDB" id="A0A1T5NP52"/>
<dbReference type="RefSeq" id="WP_079469567.1">
    <property type="nucleotide sequence ID" value="NZ_FUZZ01000001.1"/>
</dbReference>
<reference evidence="4 5" key="1">
    <citation type="submission" date="2017-02" db="EMBL/GenBank/DDBJ databases">
        <authorList>
            <person name="Peterson S.W."/>
        </authorList>
    </citation>
    <scope>NUCLEOTIDE SEQUENCE [LARGE SCALE GENOMIC DNA]</scope>
    <source>
        <strain evidence="4 5">DSM 18108</strain>
    </source>
</reference>
<dbReference type="Gene3D" id="3.55.50.30">
    <property type="match status" value="1"/>
</dbReference>
<dbReference type="EMBL" id="FUZZ01000001">
    <property type="protein sequence ID" value="SKD02023.1"/>
    <property type="molecule type" value="Genomic_DNA"/>
</dbReference>
<accession>A0A1T5NP52</accession>
<dbReference type="STRING" id="393003.SAMN05660461_2385"/>
<keyword evidence="5" id="KW-1185">Reference proteome</keyword>
<proteinExistence type="predicted"/>
<dbReference type="Gene3D" id="2.60.120.1440">
    <property type="match status" value="1"/>
</dbReference>
<keyword evidence="1" id="KW-0812">Transmembrane</keyword>
<feature type="domain" description="FecR protein" evidence="2">
    <location>
        <begin position="182"/>
        <end position="277"/>
    </location>
</feature>
<evidence type="ECO:0000313" key="4">
    <source>
        <dbReference type="EMBL" id="SKD02023.1"/>
    </source>
</evidence>
<dbReference type="InterPro" id="IPR032508">
    <property type="entry name" value="FecR_C"/>
</dbReference>
<dbReference type="InterPro" id="IPR012373">
    <property type="entry name" value="Ferrdict_sens_TM"/>
</dbReference>
<sequence>MLPSEFQHLVQKFLDDSITGEELQRFRQWVLEERAVDMQEAAIEAVLQKSNYPGEMPADKQAVFTYILEEANRRTATPSRVKMVRMRRWWAAAAVLLLLGTGLYFLTRQKAPVKIAARPGNIIRPGREGAILTLADGSQVVLDSLKNGVITQQGNTDVKLRNGQLLYNSRDGAASPSLAYNTVATPRGRQFQVILPDGTTVWLNAASSIRYPVAFPEGERNVVITGEAYFEVAADARKPFTVKTDKGTAIEVLGTSFNVNAYTDESALRATLLQGKILVKAATGNKVLLPGQQAVVAQSITVDAHANTSQAIAWKNGIFNFQQAPLEVVMRQIARWYDVEVVYEKNIPAITFGGEMGRDLELKDVLEFLQESGVHFKLSGRKLTVMP</sequence>
<evidence type="ECO:0000313" key="5">
    <source>
        <dbReference type="Proteomes" id="UP000190166"/>
    </source>
</evidence>
<dbReference type="Proteomes" id="UP000190166">
    <property type="component" value="Unassembled WGS sequence"/>
</dbReference>
<organism evidence="4 5">
    <name type="scientific">Chitinophaga ginsengisegetis</name>
    <dbReference type="NCBI Taxonomy" id="393003"/>
    <lineage>
        <taxon>Bacteria</taxon>
        <taxon>Pseudomonadati</taxon>
        <taxon>Bacteroidota</taxon>
        <taxon>Chitinophagia</taxon>
        <taxon>Chitinophagales</taxon>
        <taxon>Chitinophagaceae</taxon>
        <taxon>Chitinophaga</taxon>
    </lineage>
</organism>